<protein>
    <submittedName>
        <fullName evidence="2 3">Uncharacterized protein</fullName>
    </submittedName>
</protein>
<dbReference type="VEuPathDB" id="VectorBase:ISCW013829"/>
<evidence type="ECO:0000313" key="3">
    <source>
        <dbReference type="EnsemblMetazoa" id="ISCW013829-PA"/>
    </source>
</evidence>
<reference evidence="3" key="2">
    <citation type="submission" date="2020-05" db="UniProtKB">
        <authorList>
            <consortium name="EnsemblMetazoa"/>
        </authorList>
    </citation>
    <scope>IDENTIFICATION</scope>
    <source>
        <strain evidence="3">wikel</strain>
    </source>
</reference>
<dbReference type="EMBL" id="ABJB010029539">
    <property type="status" value="NOT_ANNOTATED_CDS"/>
    <property type="molecule type" value="Genomic_DNA"/>
</dbReference>
<dbReference type="EMBL" id="ABJB010207486">
    <property type="status" value="NOT_ANNOTATED_CDS"/>
    <property type="molecule type" value="Genomic_DNA"/>
</dbReference>
<dbReference type="Proteomes" id="UP000001555">
    <property type="component" value="Unassembled WGS sequence"/>
</dbReference>
<evidence type="ECO:0000313" key="2">
    <source>
        <dbReference type="EMBL" id="EEC19523.1"/>
    </source>
</evidence>
<sequence length="343" mass="36896">DGSLRSCPQVCGLRPEDPAGQREGALPEGQGPGVPRQRLGGRGRPREGPQAGAREQGDPAGAGAAVCQEAAGGPCGEGHVQAHVRSPGDSPAPDPSSHPGPDLDLAGRRSGGRGRAGRGGLPPRCHCVTSVPGSVVDTWSCQRVRGFRCPVGFVAPTVATAPGVPRFVPFFRSLRRPGLAFFKFLRIGFCLDLRLDRGTSRSSRRPQVVVETIFCCFPRGSRVLGWVKSLQFVAFCERRGHCDRRRRRETSRAARKVGSVFRVLGVAADAITSVPSVGSTFRIASCRRVASPYVRRLQACLPSGTGRLRPRLSWVSGLAEVHRFVAWLCGFRTTDQYKSSPRL</sequence>
<feature type="region of interest" description="Disordered" evidence="1">
    <location>
        <begin position="1"/>
        <end position="123"/>
    </location>
</feature>
<evidence type="ECO:0000313" key="4">
    <source>
        <dbReference type="Proteomes" id="UP000001555"/>
    </source>
</evidence>
<accession>B7QL01</accession>
<name>B7QL01_IXOSC</name>
<dbReference type="InParanoid" id="B7QL01"/>
<dbReference type="EMBL" id="ABJB011088561">
    <property type="status" value="NOT_ANNOTATED_CDS"/>
    <property type="molecule type" value="Genomic_DNA"/>
</dbReference>
<feature type="non-terminal residue" evidence="2">
    <location>
        <position position="1"/>
    </location>
</feature>
<organism>
    <name type="scientific">Ixodes scapularis</name>
    <name type="common">Black-legged tick</name>
    <name type="synonym">Deer tick</name>
    <dbReference type="NCBI Taxonomy" id="6945"/>
    <lineage>
        <taxon>Eukaryota</taxon>
        <taxon>Metazoa</taxon>
        <taxon>Ecdysozoa</taxon>
        <taxon>Arthropoda</taxon>
        <taxon>Chelicerata</taxon>
        <taxon>Arachnida</taxon>
        <taxon>Acari</taxon>
        <taxon>Parasitiformes</taxon>
        <taxon>Ixodida</taxon>
        <taxon>Ixodoidea</taxon>
        <taxon>Ixodidae</taxon>
        <taxon>Ixodinae</taxon>
        <taxon>Ixodes</taxon>
    </lineage>
</organism>
<dbReference type="EMBL" id="ABJB010509106">
    <property type="status" value="NOT_ANNOTATED_CDS"/>
    <property type="molecule type" value="Genomic_DNA"/>
</dbReference>
<dbReference type="EMBL" id="ABJB010455090">
    <property type="status" value="NOT_ANNOTATED_CDS"/>
    <property type="molecule type" value="Genomic_DNA"/>
</dbReference>
<reference evidence="2 4" key="1">
    <citation type="submission" date="2008-03" db="EMBL/GenBank/DDBJ databases">
        <title>Annotation of Ixodes scapularis.</title>
        <authorList>
            <consortium name="Ixodes scapularis Genome Project Consortium"/>
            <person name="Caler E."/>
            <person name="Hannick L.I."/>
            <person name="Bidwell S."/>
            <person name="Joardar V."/>
            <person name="Thiagarajan M."/>
            <person name="Amedeo P."/>
            <person name="Galinsky K.J."/>
            <person name="Schobel S."/>
            <person name="Inman J."/>
            <person name="Hostetler J."/>
            <person name="Miller J."/>
            <person name="Hammond M."/>
            <person name="Megy K."/>
            <person name="Lawson D."/>
            <person name="Kodira C."/>
            <person name="Sutton G."/>
            <person name="Meyer J."/>
            <person name="Hill C.A."/>
            <person name="Birren B."/>
            <person name="Nene V."/>
            <person name="Collins F."/>
            <person name="Alarcon-Chaidez F."/>
            <person name="Wikel S."/>
            <person name="Strausberg R."/>
        </authorList>
    </citation>
    <scope>NUCLEOTIDE SEQUENCE [LARGE SCALE GENOMIC DNA]</scope>
    <source>
        <strain evidence="4">Wikel</strain>
        <strain evidence="2">Wikel colony</strain>
    </source>
</reference>
<dbReference type="AlphaFoldDB" id="B7QL01"/>
<feature type="compositionally biased region" description="Low complexity" evidence="1">
    <location>
        <begin position="61"/>
        <end position="72"/>
    </location>
</feature>
<keyword evidence="4" id="KW-1185">Reference proteome</keyword>
<dbReference type="VEuPathDB" id="VectorBase:ISCI013829"/>
<dbReference type="EMBL" id="DS962897">
    <property type="protein sequence ID" value="EEC19523.1"/>
    <property type="molecule type" value="Genomic_DNA"/>
</dbReference>
<gene>
    <name evidence="2" type="ORF">IscW_ISCW013829</name>
</gene>
<dbReference type="EMBL" id="ABJB010380747">
    <property type="status" value="NOT_ANNOTATED_CDS"/>
    <property type="molecule type" value="Genomic_DNA"/>
</dbReference>
<dbReference type="EnsemblMetazoa" id="ISCW013829-RA">
    <property type="protein sequence ID" value="ISCW013829-PA"/>
    <property type="gene ID" value="ISCW013829"/>
</dbReference>
<dbReference type="PaxDb" id="6945-B7QL01"/>
<dbReference type="HOGENOM" id="CLU_810321_0_0_1"/>
<evidence type="ECO:0000256" key="1">
    <source>
        <dbReference type="SAM" id="MobiDB-lite"/>
    </source>
</evidence>
<dbReference type="EMBL" id="ABJB010766564">
    <property type="status" value="NOT_ANNOTATED_CDS"/>
    <property type="molecule type" value="Genomic_DNA"/>
</dbReference>
<proteinExistence type="predicted"/>